<evidence type="ECO:0008006" key="14">
    <source>
        <dbReference type="Google" id="ProtNLM"/>
    </source>
</evidence>
<dbReference type="InterPro" id="IPR054321">
    <property type="entry name" value="PspC-rel_TM"/>
</dbReference>
<feature type="transmembrane region" description="Helical" evidence="7">
    <location>
        <begin position="269"/>
        <end position="292"/>
    </location>
</feature>
<feature type="compositionally biased region" description="Acidic residues" evidence="6">
    <location>
        <begin position="646"/>
        <end position="663"/>
    </location>
</feature>
<evidence type="ECO:0000259" key="11">
    <source>
        <dbReference type="Pfam" id="PF22744"/>
    </source>
</evidence>
<feature type="transmembrane region" description="Helical" evidence="7">
    <location>
        <begin position="197"/>
        <end position="216"/>
    </location>
</feature>
<evidence type="ECO:0000256" key="4">
    <source>
        <dbReference type="ARBA" id="ARBA00022989"/>
    </source>
</evidence>
<feature type="region of interest" description="Disordered" evidence="6">
    <location>
        <begin position="631"/>
        <end position="678"/>
    </location>
</feature>
<sequence>MKKNISINLQGIIFHIEEDGFDVLSRYLAEVKAHFANYRGHEDIVADIEGRIAELFSARLSPTQQVISLEDVQAMTAKMGRVSDFAPDADEDDEATEPAASGSTFGPEGAFGTKGPFGPEGTFGSKGPFGPGAAAAGASAEPKRLYRDMANRKIAGVAAGIAQYFAVNPLWIRLGFVVTALLSPAVWRILEDGDFRFNLQLGSWAVLGYIVLWIVLPKRYDAPAHPEALLNSGPLAGRRLFRDTGTGKVAGVAAGLAAYFNIDVTLVRVVLLAGLFAGGFTFLLYVILWIVLPEAKTVSDKLRMRGDAMTLESFDSSVRNNAFADGPTTTNRPVGAFVEDAARGLQPLVNFVGSAIRIAAGVLLTIGGFSLLLMLAIMLGAGIGLIPNSENIVAGDVPAHVLLNGIPAWGLLAGFLAAGIPALWMLLGGLNLLFKRTLVPRTVSLSLLGLWLLSVVGLTMTIARQSRQYQYNAEVEQLERYPALTTPVLMLDSRHVDREWDQRVNVRLAAADSGKTVEVLRTLGAKGPSEEVARRTALTTIDYTVRPSGDSSLVFDDHFSFLPGASFRKQDLALTIRLPRDRTFRMSRDFAYNLLDDDDFVGNRRPEDPAQHRYQLRGNKLECIGCTAEQLGRDDENDGNVNINIDSDDDDNADSDNSDEDADGNDRANSSGLSLNYGGAPSFDTDLGSYGSARRTFEETGFSRVSVAGGYRVVVRRGDSFKIEAGGDDKALKDMRVERDGDELQIRPRSSTSFFGGDWNRKQRRVLIRIEMPSVSRLELAGAVHADLGGFERQDELRVEQTGASHLRLNGSYGTLKLEQAGACRTTATGNADNLDLDAAGACELAGANLKTRNSKVSIAGVCKARLNVTESLEGDAVGASEVAYSGQPARVKLDATGPSSIKRL</sequence>
<dbReference type="Proteomes" id="UP001501556">
    <property type="component" value="Unassembled WGS sequence"/>
</dbReference>
<reference evidence="13" key="1">
    <citation type="journal article" date="2019" name="Int. J. Syst. Evol. Microbiol.">
        <title>The Global Catalogue of Microorganisms (GCM) 10K type strain sequencing project: providing services to taxonomists for standard genome sequencing and annotation.</title>
        <authorList>
            <consortium name="The Broad Institute Genomics Platform"/>
            <consortium name="The Broad Institute Genome Sequencing Center for Infectious Disease"/>
            <person name="Wu L."/>
            <person name="Ma J."/>
        </authorList>
    </citation>
    <scope>NUCLEOTIDE SEQUENCE [LARGE SCALE GENOMIC DNA]</scope>
    <source>
        <strain evidence="13">JCM 17217</strain>
    </source>
</reference>
<evidence type="ECO:0000256" key="2">
    <source>
        <dbReference type="ARBA" id="ARBA00022475"/>
    </source>
</evidence>
<evidence type="ECO:0000256" key="7">
    <source>
        <dbReference type="SAM" id="Phobius"/>
    </source>
</evidence>
<comment type="caution">
    <text evidence="12">The sequence shown here is derived from an EMBL/GenBank/DDBJ whole genome shotgun (WGS) entry which is preliminary data.</text>
</comment>
<dbReference type="Pfam" id="PF10988">
    <property type="entry name" value="DUF2807"/>
    <property type="match status" value="1"/>
</dbReference>
<evidence type="ECO:0000256" key="5">
    <source>
        <dbReference type="ARBA" id="ARBA00023136"/>
    </source>
</evidence>
<feature type="region of interest" description="Disordered" evidence="6">
    <location>
        <begin position="84"/>
        <end position="111"/>
    </location>
</feature>
<dbReference type="Gene3D" id="2.160.20.120">
    <property type="match status" value="1"/>
</dbReference>
<keyword evidence="4 7" id="KW-1133">Transmembrane helix</keyword>
<feature type="domain" description="PspC-related ToastRack" evidence="11">
    <location>
        <begin position="496"/>
        <end position="627"/>
    </location>
</feature>
<dbReference type="Pfam" id="PF04024">
    <property type="entry name" value="PspC"/>
    <property type="match status" value="2"/>
</dbReference>
<dbReference type="InterPro" id="IPR021255">
    <property type="entry name" value="DUF2807"/>
</dbReference>
<feature type="transmembrane region" description="Helical" evidence="7">
    <location>
        <begin position="406"/>
        <end position="433"/>
    </location>
</feature>
<keyword evidence="2" id="KW-1003">Cell membrane</keyword>
<evidence type="ECO:0000259" key="10">
    <source>
        <dbReference type="Pfam" id="PF22571"/>
    </source>
</evidence>
<feature type="domain" description="PspC-related transmembrane region" evidence="10">
    <location>
        <begin position="326"/>
        <end position="469"/>
    </location>
</feature>
<evidence type="ECO:0000256" key="1">
    <source>
        <dbReference type="ARBA" id="ARBA00004162"/>
    </source>
</evidence>
<dbReference type="RefSeq" id="WP_345125713.1">
    <property type="nucleotide sequence ID" value="NZ_BAABDI010000023.1"/>
</dbReference>
<evidence type="ECO:0000256" key="6">
    <source>
        <dbReference type="SAM" id="MobiDB-lite"/>
    </source>
</evidence>
<dbReference type="InterPro" id="IPR054319">
    <property type="entry name" value="PspC-rel_ToastRack"/>
</dbReference>
<accession>A0ABP7QII1</accession>
<evidence type="ECO:0000259" key="9">
    <source>
        <dbReference type="Pfam" id="PF10988"/>
    </source>
</evidence>
<evidence type="ECO:0000313" key="13">
    <source>
        <dbReference type="Proteomes" id="UP001501556"/>
    </source>
</evidence>
<keyword evidence="3 7" id="KW-0812">Transmembrane</keyword>
<evidence type="ECO:0000256" key="3">
    <source>
        <dbReference type="ARBA" id="ARBA00022692"/>
    </source>
</evidence>
<evidence type="ECO:0000259" key="8">
    <source>
        <dbReference type="Pfam" id="PF04024"/>
    </source>
</evidence>
<dbReference type="Pfam" id="PF22744">
    <property type="entry name" value="Toast-rack_PspC-Cterm"/>
    <property type="match status" value="1"/>
</dbReference>
<feature type="domain" description="Phage shock protein PspC N-terminal" evidence="8">
    <location>
        <begin position="238"/>
        <end position="295"/>
    </location>
</feature>
<feature type="transmembrane region" description="Helical" evidence="7">
    <location>
        <begin position="358"/>
        <end position="386"/>
    </location>
</feature>
<dbReference type="EMBL" id="BAABDI010000023">
    <property type="protein sequence ID" value="GAA3983141.1"/>
    <property type="molecule type" value="Genomic_DNA"/>
</dbReference>
<gene>
    <name evidence="12" type="ORF">GCM10022407_30390</name>
</gene>
<keyword evidence="13" id="KW-1185">Reference proteome</keyword>
<dbReference type="PANTHER" id="PTHR33885">
    <property type="entry name" value="PHAGE SHOCK PROTEIN C"/>
    <property type="match status" value="1"/>
</dbReference>
<dbReference type="InterPro" id="IPR007168">
    <property type="entry name" value="Phageshock_PspC_N"/>
</dbReference>
<dbReference type="PANTHER" id="PTHR33885:SF3">
    <property type="entry name" value="PHAGE SHOCK PROTEIN C"/>
    <property type="match status" value="1"/>
</dbReference>
<dbReference type="Pfam" id="PF22571">
    <property type="entry name" value="LiaI-LiaF-TM_PspC"/>
    <property type="match status" value="1"/>
</dbReference>
<feature type="compositionally biased region" description="Acidic residues" evidence="6">
    <location>
        <begin position="87"/>
        <end position="96"/>
    </location>
</feature>
<organism evidence="12 13">
    <name type="scientific">Hymenobacter antarcticus</name>
    <dbReference type="NCBI Taxonomy" id="486270"/>
    <lineage>
        <taxon>Bacteria</taxon>
        <taxon>Pseudomonadati</taxon>
        <taxon>Bacteroidota</taxon>
        <taxon>Cytophagia</taxon>
        <taxon>Cytophagales</taxon>
        <taxon>Hymenobacteraceae</taxon>
        <taxon>Hymenobacter</taxon>
    </lineage>
</organism>
<feature type="domain" description="Phage shock protein PspC N-terminal" evidence="8">
    <location>
        <begin position="143"/>
        <end position="218"/>
    </location>
</feature>
<name>A0ABP7QII1_9BACT</name>
<feature type="domain" description="Putative auto-transporter adhesin head GIN" evidence="9">
    <location>
        <begin position="702"/>
        <end position="889"/>
    </location>
</feature>
<evidence type="ECO:0000313" key="12">
    <source>
        <dbReference type="EMBL" id="GAA3983141.1"/>
    </source>
</evidence>
<keyword evidence="5 7" id="KW-0472">Membrane</keyword>
<dbReference type="InterPro" id="IPR052027">
    <property type="entry name" value="PspC"/>
</dbReference>
<protein>
    <recommendedName>
        <fullName evidence="14">Phage shock protein C (PspC) family protein</fullName>
    </recommendedName>
</protein>
<proteinExistence type="predicted"/>
<feature type="transmembrane region" description="Helical" evidence="7">
    <location>
        <begin position="445"/>
        <end position="463"/>
    </location>
</feature>
<comment type="subcellular location">
    <subcellularLocation>
        <location evidence="1">Cell membrane</location>
        <topology evidence="1">Single-pass membrane protein</topology>
    </subcellularLocation>
</comment>